<reference evidence="8 9" key="1">
    <citation type="submission" date="2016-03" db="EMBL/GenBank/DDBJ databases">
        <title>Chemosynthetic sulphur-oxidizing symbionts of marine invertebrate animals are capable of nitrogen fixation.</title>
        <authorList>
            <person name="Petersen J.M."/>
            <person name="Kemper A."/>
            <person name="Gruber-Vodicka H."/>
            <person name="Cardini U."/>
            <person name="Geest Mvander."/>
            <person name="Kleiner M."/>
            <person name="Bulgheresi S."/>
            <person name="Fussmann M."/>
            <person name="Herbold C."/>
            <person name="Seah B.K.B."/>
            <person name="Antony C.Paul."/>
            <person name="Liu D."/>
            <person name="Belitz A."/>
            <person name="Weber M."/>
        </authorList>
    </citation>
    <scope>NUCLEOTIDE SEQUENCE [LARGE SCALE GENOMIC DNA]</scope>
    <source>
        <strain evidence="8">G_D</strain>
    </source>
</reference>
<dbReference type="Pfam" id="PF00892">
    <property type="entry name" value="EamA"/>
    <property type="match status" value="2"/>
</dbReference>
<feature type="transmembrane region" description="Helical" evidence="6">
    <location>
        <begin position="240"/>
        <end position="259"/>
    </location>
</feature>
<evidence type="ECO:0000256" key="5">
    <source>
        <dbReference type="ARBA" id="ARBA00023136"/>
    </source>
</evidence>
<dbReference type="PANTHER" id="PTHR32322:SF2">
    <property type="entry name" value="EAMA DOMAIN-CONTAINING PROTEIN"/>
    <property type="match status" value="1"/>
</dbReference>
<feature type="transmembrane region" description="Helical" evidence="6">
    <location>
        <begin position="118"/>
        <end position="139"/>
    </location>
</feature>
<feature type="transmembrane region" description="Helical" evidence="6">
    <location>
        <begin position="145"/>
        <end position="166"/>
    </location>
</feature>
<protein>
    <submittedName>
        <fullName evidence="8">Multidrug DMT transporter</fullName>
    </submittedName>
</protein>
<feature type="domain" description="EamA" evidence="7">
    <location>
        <begin position="147"/>
        <end position="281"/>
    </location>
</feature>
<keyword evidence="9" id="KW-1185">Reference proteome</keyword>
<dbReference type="PANTHER" id="PTHR32322">
    <property type="entry name" value="INNER MEMBRANE TRANSPORTER"/>
    <property type="match status" value="1"/>
</dbReference>
<gene>
    <name evidence="8" type="ORF">A3196_07050</name>
</gene>
<feature type="transmembrane region" description="Helical" evidence="6">
    <location>
        <begin position="30"/>
        <end position="53"/>
    </location>
</feature>
<feature type="transmembrane region" description="Helical" evidence="6">
    <location>
        <begin position="90"/>
        <end position="111"/>
    </location>
</feature>
<dbReference type="InterPro" id="IPR037185">
    <property type="entry name" value="EmrE-like"/>
</dbReference>
<accession>A0A1E2UV94</accession>
<evidence type="ECO:0000256" key="2">
    <source>
        <dbReference type="ARBA" id="ARBA00007362"/>
    </source>
</evidence>
<sequence length="302" mass="32802">MSVPAAYMGVLLIWGTTPLAIQWSGQGVGYLFGVTGRMVIGVVLALSLLRLIGLRLAWHKRARHTYMAAGLGIFIAMTSVYWSAQYIPSGWISVIFGLSPIITGLMARYWLNERGIDASRLVAVLISLSGLVVIFSVGIKAGPEFALGLCGMLVSVITHSASAVWVKRIDAQLHGLVVTAGGLLVAVPLFLLSWFIQGESWPQVIGERALASIVYLGIIGSVLGFALYFYILKSVETTKVALITLITPLFALLAGQWLNGEQIDQRVWFGTGLILLGLALFEFWGRDLAQFRFNRASESEGQ</sequence>
<dbReference type="Proteomes" id="UP000094849">
    <property type="component" value="Unassembled WGS sequence"/>
</dbReference>
<dbReference type="STRING" id="1818881.A3196_07050"/>
<keyword evidence="5 6" id="KW-0472">Membrane</keyword>
<evidence type="ECO:0000256" key="4">
    <source>
        <dbReference type="ARBA" id="ARBA00022989"/>
    </source>
</evidence>
<comment type="caution">
    <text evidence="8">The sequence shown here is derived from an EMBL/GenBank/DDBJ whole genome shotgun (WGS) entry which is preliminary data.</text>
</comment>
<feature type="transmembrane region" description="Helical" evidence="6">
    <location>
        <begin position="5"/>
        <end position="24"/>
    </location>
</feature>
<feature type="transmembrane region" description="Helical" evidence="6">
    <location>
        <begin position="265"/>
        <end position="285"/>
    </location>
</feature>
<keyword evidence="4 6" id="KW-1133">Transmembrane helix</keyword>
<organism evidence="8 9">
    <name type="scientific">Candidatus Thiodiazotropha endoloripes</name>
    <dbReference type="NCBI Taxonomy" id="1818881"/>
    <lineage>
        <taxon>Bacteria</taxon>
        <taxon>Pseudomonadati</taxon>
        <taxon>Pseudomonadota</taxon>
        <taxon>Gammaproteobacteria</taxon>
        <taxon>Chromatiales</taxon>
        <taxon>Sedimenticolaceae</taxon>
        <taxon>Candidatus Thiodiazotropha</taxon>
    </lineage>
</organism>
<evidence type="ECO:0000259" key="7">
    <source>
        <dbReference type="Pfam" id="PF00892"/>
    </source>
</evidence>
<dbReference type="InterPro" id="IPR050638">
    <property type="entry name" value="AA-Vitamin_Transporters"/>
</dbReference>
<feature type="transmembrane region" description="Helical" evidence="6">
    <location>
        <begin position="65"/>
        <end position="84"/>
    </location>
</feature>
<comment type="similarity">
    <text evidence="2">Belongs to the EamA transporter family.</text>
</comment>
<name>A0A1E2UV94_9GAMM</name>
<comment type="subcellular location">
    <subcellularLocation>
        <location evidence="1">Membrane</location>
        <topology evidence="1">Multi-pass membrane protein</topology>
    </subcellularLocation>
</comment>
<evidence type="ECO:0000256" key="3">
    <source>
        <dbReference type="ARBA" id="ARBA00022692"/>
    </source>
</evidence>
<proteinExistence type="inferred from homology"/>
<evidence type="ECO:0000313" key="8">
    <source>
        <dbReference type="EMBL" id="ODB98521.1"/>
    </source>
</evidence>
<dbReference type="SUPFAM" id="SSF103481">
    <property type="entry name" value="Multidrug resistance efflux transporter EmrE"/>
    <property type="match status" value="2"/>
</dbReference>
<feature type="transmembrane region" description="Helical" evidence="6">
    <location>
        <begin position="173"/>
        <end position="197"/>
    </location>
</feature>
<evidence type="ECO:0000313" key="9">
    <source>
        <dbReference type="Proteomes" id="UP000094849"/>
    </source>
</evidence>
<feature type="transmembrane region" description="Helical" evidence="6">
    <location>
        <begin position="209"/>
        <end position="231"/>
    </location>
</feature>
<dbReference type="OrthoDB" id="9776210at2"/>
<dbReference type="InterPro" id="IPR000620">
    <property type="entry name" value="EamA_dom"/>
</dbReference>
<dbReference type="GO" id="GO:0016020">
    <property type="term" value="C:membrane"/>
    <property type="evidence" value="ECO:0007669"/>
    <property type="project" value="UniProtKB-SubCell"/>
</dbReference>
<evidence type="ECO:0000256" key="6">
    <source>
        <dbReference type="SAM" id="Phobius"/>
    </source>
</evidence>
<dbReference type="RefSeq" id="WP_069004262.1">
    <property type="nucleotide sequence ID" value="NZ_LVJW01000003.1"/>
</dbReference>
<dbReference type="EMBL" id="LVJZ01000003">
    <property type="protein sequence ID" value="ODB98521.1"/>
    <property type="molecule type" value="Genomic_DNA"/>
</dbReference>
<evidence type="ECO:0000256" key="1">
    <source>
        <dbReference type="ARBA" id="ARBA00004141"/>
    </source>
</evidence>
<feature type="domain" description="EamA" evidence="7">
    <location>
        <begin position="8"/>
        <end position="135"/>
    </location>
</feature>
<dbReference type="AlphaFoldDB" id="A0A1E2UV94"/>
<keyword evidence="3 6" id="KW-0812">Transmembrane</keyword>